<dbReference type="PANTHER" id="PTHR11085">
    <property type="entry name" value="NAD-DEPENDENT PROTEIN DEACYLASE SIRTUIN-5, MITOCHONDRIAL-RELATED"/>
    <property type="match status" value="1"/>
</dbReference>
<dbReference type="InterPro" id="IPR003000">
    <property type="entry name" value="Sirtuin"/>
</dbReference>
<comment type="cofactor">
    <cofactor evidence="1">
        <name>Zn(2+)</name>
        <dbReference type="ChEBI" id="CHEBI:29105"/>
    </cofactor>
</comment>
<feature type="binding site" evidence="10">
    <location>
        <position position="115"/>
    </location>
    <ligand>
        <name>Zn(2+)</name>
        <dbReference type="ChEBI" id="CHEBI:29105"/>
    </ligand>
</feature>
<evidence type="ECO:0000256" key="8">
    <source>
        <dbReference type="ARBA" id="ARBA00041832"/>
    </source>
</evidence>
<feature type="binding site" evidence="10">
    <location>
        <position position="145"/>
    </location>
    <ligand>
        <name>Zn(2+)</name>
        <dbReference type="ChEBI" id="CHEBI:29105"/>
    </ligand>
</feature>
<dbReference type="Pfam" id="PF02146">
    <property type="entry name" value="SIR2"/>
    <property type="match status" value="1"/>
</dbReference>
<feature type="binding site" evidence="10">
    <location>
        <position position="112"/>
    </location>
    <ligand>
        <name>Zn(2+)</name>
        <dbReference type="ChEBI" id="CHEBI:29105"/>
    </ligand>
</feature>
<dbReference type="PROSITE" id="PS50305">
    <property type="entry name" value="SIRTUIN"/>
    <property type="match status" value="1"/>
</dbReference>
<evidence type="ECO:0000313" key="12">
    <source>
        <dbReference type="EMBL" id="CAG9327388.1"/>
    </source>
</evidence>
<evidence type="ECO:0000256" key="5">
    <source>
        <dbReference type="ARBA" id="ARBA00022833"/>
    </source>
</evidence>
<evidence type="ECO:0000259" key="11">
    <source>
        <dbReference type="PROSITE" id="PS50305"/>
    </source>
</evidence>
<evidence type="ECO:0000256" key="9">
    <source>
        <dbReference type="ARBA" id="ARBA00043038"/>
    </source>
</evidence>
<dbReference type="SUPFAM" id="SSF52467">
    <property type="entry name" value="DHS-like NAD/FAD-binding domain"/>
    <property type="match status" value="1"/>
</dbReference>
<evidence type="ECO:0000256" key="2">
    <source>
        <dbReference type="ARBA" id="ARBA00022553"/>
    </source>
</evidence>
<dbReference type="GO" id="GO:0070403">
    <property type="term" value="F:NAD+ binding"/>
    <property type="evidence" value="ECO:0007669"/>
    <property type="project" value="InterPro"/>
</dbReference>
<dbReference type="PANTHER" id="PTHR11085:SF1">
    <property type="entry name" value="NAD-DEPENDENT PROTEIN DEACETYLASE SIRTUIN-7"/>
    <property type="match status" value="1"/>
</dbReference>
<keyword evidence="2" id="KW-0597">Phosphoprotein</keyword>
<dbReference type="InterPro" id="IPR026590">
    <property type="entry name" value="Ssirtuin_cat_dom"/>
</dbReference>
<protein>
    <recommendedName>
        <fullName evidence="9">Regulatory protein SIR2 homolog 7</fullName>
    </recommendedName>
    <alternativeName>
        <fullName evidence="8">SIR2-like protein 7</fullName>
    </alternativeName>
</protein>
<keyword evidence="13" id="KW-1185">Reference proteome</keyword>
<dbReference type="Gene3D" id="3.40.50.1220">
    <property type="entry name" value="TPP-binding domain"/>
    <property type="match status" value="1"/>
</dbReference>
<feature type="domain" description="Deacetylase sirtuin-type" evidence="11">
    <location>
        <begin position="1"/>
        <end position="239"/>
    </location>
</feature>
<evidence type="ECO:0000256" key="6">
    <source>
        <dbReference type="ARBA" id="ARBA00023027"/>
    </source>
</evidence>
<keyword evidence="3" id="KW-0808">Transferase</keyword>
<dbReference type="AlphaFoldDB" id="A0AAU9JJG0"/>
<feature type="binding site" evidence="10">
    <location>
        <position position="140"/>
    </location>
    <ligand>
        <name>Zn(2+)</name>
        <dbReference type="ChEBI" id="CHEBI:29105"/>
    </ligand>
</feature>
<keyword evidence="4 10" id="KW-0479">Metal-binding</keyword>
<evidence type="ECO:0000256" key="7">
    <source>
        <dbReference type="ARBA" id="ARBA00038170"/>
    </source>
</evidence>
<evidence type="ECO:0000313" key="13">
    <source>
        <dbReference type="Proteomes" id="UP001162131"/>
    </source>
</evidence>
<dbReference type="Gene3D" id="2.20.28.200">
    <property type="match status" value="1"/>
</dbReference>
<reference evidence="12" key="1">
    <citation type="submission" date="2021-09" db="EMBL/GenBank/DDBJ databases">
        <authorList>
            <consortium name="AG Swart"/>
            <person name="Singh M."/>
            <person name="Singh A."/>
            <person name="Seah K."/>
            <person name="Emmerich C."/>
        </authorList>
    </citation>
    <scope>NUCLEOTIDE SEQUENCE</scope>
    <source>
        <strain evidence="12">ATCC30299</strain>
    </source>
</reference>
<dbReference type="GO" id="GO:0005634">
    <property type="term" value="C:nucleus"/>
    <property type="evidence" value="ECO:0007669"/>
    <property type="project" value="TreeGrafter"/>
</dbReference>
<gene>
    <name evidence="12" type="ORF">BSTOLATCC_MIC43427</name>
</gene>
<evidence type="ECO:0000256" key="4">
    <source>
        <dbReference type="ARBA" id="ARBA00022723"/>
    </source>
</evidence>
<dbReference type="InterPro" id="IPR029035">
    <property type="entry name" value="DHS-like_NAD/FAD-binding_dom"/>
</dbReference>
<evidence type="ECO:0000256" key="10">
    <source>
        <dbReference type="PROSITE-ProRule" id="PRU00236"/>
    </source>
</evidence>
<dbReference type="Proteomes" id="UP001162131">
    <property type="component" value="Unassembled WGS sequence"/>
</dbReference>
<feature type="active site" description="Proton acceptor" evidence="10">
    <location>
        <position position="104"/>
    </location>
</feature>
<name>A0AAU9JJG0_9CILI</name>
<evidence type="ECO:0000256" key="3">
    <source>
        <dbReference type="ARBA" id="ARBA00022679"/>
    </source>
</evidence>
<dbReference type="InterPro" id="IPR050134">
    <property type="entry name" value="NAD-dep_sirtuin_deacylases"/>
</dbReference>
<accession>A0AAU9JJG0</accession>
<comment type="caution">
    <text evidence="12">The sequence shown here is derived from an EMBL/GenBank/DDBJ whole genome shotgun (WGS) entry which is preliminary data.</text>
</comment>
<keyword evidence="6" id="KW-0520">NAD</keyword>
<dbReference type="GO" id="GO:0017136">
    <property type="term" value="F:histone deacetylase activity, NAD-dependent"/>
    <property type="evidence" value="ECO:0007669"/>
    <property type="project" value="TreeGrafter"/>
</dbReference>
<keyword evidence="5 10" id="KW-0862">Zinc</keyword>
<sequence length="361" mass="40728">MGPSSISFIVFTGAGISTSAGIPDFRSGYNTVLQTGPGIWEKKAQDKKIPNAHHVASIKAIPTQTHMSFVKFMEISLRKHLVSQNTDGLLRRSGIPIDKLSELHGNTNLEVCTTCKKEYMRDFRVRTAQKVHDHLTGRRCDNPQCNGQLKDTIINFGENLDADVIDRGFRNGAEADLCLAMGSSLRVTPAVNIPEDVSNHGRLVIVNLQKTPLDGRAALQIHAFCDTVMQFLMEKLGLEIPSFKLVRRLKISRGREVVEGNLKDFLYFQGVDSNDSPYTLFPMIQVTKETDKTELKKEPMKYFQDRLNGNYQIKVNFQGHYEEPPVDITLDSALISDDSYKLYVMTFDPTRKLWESVNEIN</sequence>
<dbReference type="GO" id="GO:0046872">
    <property type="term" value="F:metal ion binding"/>
    <property type="evidence" value="ECO:0007669"/>
    <property type="project" value="UniProtKB-KW"/>
</dbReference>
<proteinExistence type="inferred from homology"/>
<organism evidence="12 13">
    <name type="scientific">Blepharisma stoltei</name>
    <dbReference type="NCBI Taxonomy" id="1481888"/>
    <lineage>
        <taxon>Eukaryota</taxon>
        <taxon>Sar</taxon>
        <taxon>Alveolata</taxon>
        <taxon>Ciliophora</taxon>
        <taxon>Postciliodesmatophora</taxon>
        <taxon>Heterotrichea</taxon>
        <taxon>Heterotrichida</taxon>
        <taxon>Blepharismidae</taxon>
        <taxon>Blepharisma</taxon>
    </lineage>
</organism>
<comment type="similarity">
    <text evidence="7">Belongs to the sirtuin family. Class IV subfamily.</text>
</comment>
<evidence type="ECO:0000256" key="1">
    <source>
        <dbReference type="ARBA" id="ARBA00001947"/>
    </source>
</evidence>
<dbReference type="EMBL" id="CAJZBQ010000043">
    <property type="protein sequence ID" value="CAG9327388.1"/>
    <property type="molecule type" value="Genomic_DNA"/>
</dbReference>